<reference evidence="3 4" key="1">
    <citation type="journal article" date="2016" name="Proc. Natl. Acad. Sci. U.S.A.">
        <title>Comparative genomics of biotechnologically important yeasts.</title>
        <authorList>
            <person name="Riley R."/>
            <person name="Haridas S."/>
            <person name="Wolfe K.H."/>
            <person name="Lopes M.R."/>
            <person name="Hittinger C.T."/>
            <person name="Goeker M."/>
            <person name="Salamov A.A."/>
            <person name="Wisecaver J.H."/>
            <person name="Long T.M."/>
            <person name="Calvey C.H."/>
            <person name="Aerts A.L."/>
            <person name="Barry K.W."/>
            <person name="Choi C."/>
            <person name="Clum A."/>
            <person name="Coughlan A.Y."/>
            <person name="Deshpande S."/>
            <person name="Douglass A.P."/>
            <person name="Hanson S.J."/>
            <person name="Klenk H.-P."/>
            <person name="LaButti K.M."/>
            <person name="Lapidus A."/>
            <person name="Lindquist E.A."/>
            <person name="Lipzen A.M."/>
            <person name="Meier-Kolthoff J.P."/>
            <person name="Ohm R.A."/>
            <person name="Otillar R.P."/>
            <person name="Pangilinan J.L."/>
            <person name="Peng Y."/>
            <person name="Rokas A."/>
            <person name="Rosa C.A."/>
            <person name="Scheuner C."/>
            <person name="Sibirny A.A."/>
            <person name="Slot J.C."/>
            <person name="Stielow J.B."/>
            <person name="Sun H."/>
            <person name="Kurtzman C.P."/>
            <person name="Blackwell M."/>
            <person name="Grigoriev I.V."/>
            <person name="Jeffries T.W."/>
        </authorList>
    </citation>
    <scope>NUCLEOTIDE SEQUENCE [LARGE SCALE GENOMIC DNA]</scope>
    <source>
        <strain evidence="3 4">NRRL Y-11557</strain>
    </source>
</reference>
<name>A0A1E3QEB5_LIPST</name>
<feature type="region of interest" description="Disordered" evidence="1">
    <location>
        <begin position="171"/>
        <end position="209"/>
    </location>
</feature>
<keyword evidence="4" id="KW-1185">Reference proteome</keyword>
<sequence length="969" mass="103997">MQSTHATYSNVSGINAGGETQWQLPETLKQSLVHRDDTDDKHDMDRLPLRSNSIVPSVEHGFDEQVYDTFFTGHHDEDDNMDDADEEVLEEVASDSPSSRKIMLSALRKANSAVLLDNDGNIEGAKMAYIEACSLLQIVIERANKAEYRAKLRKIYDVYGTRVSELNIGSASASEGSASIPPSPMPSLSSSRIHPQSLQTSLSSELPSRRSSLAYAQDAGIRSNKDSSAPAFRDVFPSEGVPEYTEANGALATPVRWHRSMNIRGSSSSMSSASGAVSPLTSMADRGNTSRPPSPPPFRPTTADTLRTNNSDLQFYDSDTFFEPPSPAFSITEAQFETVDGESPEAEDIVFPLDCLPRNKNGQLIPIAKALALFHKSTENQVKADMNVSQVLQEFDLDVELAKAHFGHPPVRAIVTETKSVDSQTDAEDTDVKEGTIENGLGLYCDKPLGQRVSAAFVASSVFRPASPVKSAASVQNGEEEGTEPMKPEDIRTPTPQSTATFETFSNSSPSRHRRVLSALPADAEGSPRTQALRRASSVNSSGTPAVALTQNMTATPKPARVTFLRSSSSPSSVQSSGSSRRVTSSLNPIISRTAPSPSSSSSASTGAASPASATSLASPRASGSQFITSISSPSLSYKSKDTQIPQATSISSYSTNGTPFSPSASSRMSISTAARANTIRSHEALPPRPADPIACPFWLMRNIHTALTSPSGGLITDRLRLSPQIFLGTGVKLRSLELKISACESMNSALLHFEDDPSVQGIMDLVRVMDKVEMRLQPILVPEGSDYTHGFGAFGDDFFTPTRKAAAATLHSGPGSDASSVRSASVASEPSSQKLLSWKKFKSWTVSGPKGTGGSTTSLAQSDTGTVNEYYIPRKDSDGKDAEESLRGPLSMYVNVLIVLFYRAQVIEQVPGLLSADNLSMQTKARVDLAVRRASEFFGQVICKFVLADIGELMDKYVKRTIRGTLTA</sequence>
<proteinExistence type="predicted"/>
<dbReference type="STRING" id="675824.A0A1E3QEB5"/>
<gene>
    <name evidence="3" type="ORF">LIPSTDRAFT_115643</name>
</gene>
<protein>
    <recommendedName>
        <fullName evidence="2">MIT domain-containing protein</fullName>
    </recommendedName>
</protein>
<dbReference type="InterPro" id="IPR007330">
    <property type="entry name" value="MIT_dom"/>
</dbReference>
<dbReference type="EMBL" id="KV454290">
    <property type="protein sequence ID" value="ODQ75824.1"/>
    <property type="molecule type" value="Genomic_DNA"/>
</dbReference>
<dbReference type="PANTHER" id="PTHR37327:SF1">
    <property type="entry name" value="MICROTUBULE INTERACTING AND TRANSPORT DOMAIN-CONTAINING PROTEIN"/>
    <property type="match status" value="1"/>
</dbReference>
<evidence type="ECO:0000256" key="1">
    <source>
        <dbReference type="SAM" id="MobiDB-lite"/>
    </source>
</evidence>
<dbReference type="InterPro" id="IPR036181">
    <property type="entry name" value="MIT_dom_sf"/>
</dbReference>
<dbReference type="Proteomes" id="UP000094385">
    <property type="component" value="Unassembled WGS sequence"/>
</dbReference>
<dbReference type="PANTHER" id="PTHR37327">
    <property type="entry name" value="CHROMOSOME 1, WHOLE GENOME SHOTGUN SEQUENCE"/>
    <property type="match status" value="1"/>
</dbReference>
<feature type="region of interest" description="Disordered" evidence="1">
    <location>
        <begin position="649"/>
        <end position="672"/>
    </location>
</feature>
<feature type="compositionally biased region" description="Polar residues" evidence="1">
    <location>
        <begin position="537"/>
        <end position="555"/>
    </location>
</feature>
<dbReference type="AlphaFoldDB" id="A0A1E3QEB5"/>
<evidence type="ECO:0000313" key="4">
    <source>
        <dbReference type="Proteomes" id="UP000094385"/>
    </source>
</evidence>
<feature type="region of interest" description="Disordered" evidence="1">
    <location>
        <begin position="468"/>
        <end position="624"/>
    </location>
</feature>
<feature type="domain" description="MIT" evidence="2">
    <location>
        <begin position="105"/>
        <end position="166"/>
    </location>
</feature>
<evidence type="ECO:0000259" key="2">
    <source>
        <dbReference type="Pfam" id="PF04212"/>
    </source>
</evidence>
<evidence type="ECO:0000313" key="3">
    <source>
        <dbReference type="EMBL" id="ODQ75824.1"/>
    </source>
</evidence>
<dbReference type="OrthoDB" id="2245455at2759"/>
<dbReference type="Pfam" id="PF04212">
    <property type="entry name" value="MIT"/>
    <property type="match status" value="1"/>
</dbReference>
<feature type="compositionally biased region" description="Low complexity" evidence="1">
    <location>
        <begin position="171"/>
        <end position="191"/>
    </location>
</feature>
<feature type="region of interest" description="Disordered" evidence="1">
    <location>
        <begin position="264"/>
        <end position="306"/>
    </location>
</feature>
<feature type="compositionally biased region" description="Low complexity" evidence="1">
    <location>
        <begin position="264"/>
        <end position="278"/>
    </location>
</feature>
<feature type="region of interest" description="Disordered" evidence="1">
    <location>
        <begin position="1"/>
        <end position="21"/>
    </location>
</feature>
<feature type="compositionally biased region" description="Low complexity" evidence="1">
    <location>
        <begin position="566"/>
        <end position="624"/>
    </location>
</feature>
<dbReference type="SUPFAM" id="SSF116846">
    <property type="entry name" value="MIT domain"/>
    <property type="match status" value="1"/>
</dbReference>
<dbReference type="Gene3D" id="1.20.58.80">
    <property type="entry name" value="Phosphotransferase system, lactose/cellobiose-type IIA subunit"/>
    <property type="match status" value="1"/>
</dbReference>
<accession>A0A1E3QEB5</accession>
<feature type="compositionally biased region" description="Polar residues" evidence="1">
    <location>
        <begin position="494"/>
        <end position="510"/>
    </location>
</feature>
<organism evidence="3 4">
    <name type="scientific">Lipomyces starkeyi NRRL Y-11557</name>
    <dbReference type="NCBI Taxonomy" id="675824"/>
    <lineage>
        <taxon>Eukaryota</taxon>
        <taxon>Fungi</taxon>
        <taxon>Dikarya</taxon>
        <taxon>Ascomycota</taxon>
        <taxon>Saccharomycotina</taxon>
        <taxon>Lipomycetes</taxon>
        <taxon>Lipomycetales</taxon>
        <taxon>Lipomycetaceae</taxon>
        <taxon>Lipomyces</taxon>
    </lineage>
</organism>